<organism evidence="2 3">
    <name type="scientific">[Torrubiella] hemipterigena</name>
    <dbReference type="NCBI Taxonomy" id="1531966"/>
    <lineage>
        <taxon>Eukaryota</taxon>
        <taxon>Fungi</taxon>
        <taxon>Dikarya</taxon>
        <taxon>Ascomycota</taxon>
        <taxon>Pezizomycotina</taxon>
        <taxon>Sordariomycetes</taxon>
        <taxon>Hypocreomycetidae</taxon>
        <taxon>Hypocreales</taxon>
        <taxon>Clavicipitaceae</taxon>
        <taxon>Clavicipitaceae incertae sedis</taxon>
        <taxon>'Torrubiella' clade</taxon>
    </lineage>
</organism>
<evidence type="ECO:0000313" key="2">
    <source>
        <dbReference type="EMBL" id="CEJ92088.1"/>
    </source>
</evidence>
<dbReference type="OrthoDB" id="4925544at2759"/>
<dbReference type="STRING" id="1531966.A0A0A1TM92"/>
<feature type="region of interest" description="Disordered" evidence="1">
    <location>
        <begin position="1"/>
        <end position="30"/>
    </location>
</feature>
<reference evidence="2 3" key="1">
    <citation type="journal article" date="2015" name="Genome Announc.">
        <title>Draft Genome Sequence and Gene Annotation of the Entomopathogenic Fungus Verticillium hemipterigenum.</title>
        <authorList>
            <person name="Horn F."/>
            <person name="Habel A."/>
            <person name="Scharf D.H."/>
            <person name="Dworschak J."/>
            <person name="Brakhage A.A."/>
            <person name="Guthke R."/>
            <person name="Hertweck C."/>
            <person name="Linde J."/>
        </authorList>
    </citation>
    <scope>NUCLEOTIDE SEQUENCE [LARGE SCALE GENOMIC DNA]</scope>
</reference>
<dbReference type="AlphaFoldDB" id="A0A0A1TM92"/>
<keyword evidence="3" id="KW-1185">Reference proteome</keyword>
<evidence type="ECO:0000313" key="3">
    <source>
        <dbReference type="Proteomes" id="UP000039046"/>
    </source>
</evidence>
<gene>
    <name evidence="2" type="ORF">VHEMI07765</name>
</gene>
<proteinExistence type="predicted"/>
<accession>A0A0A1TM92</accession>
<sequence length="598" mass="66317">MLNATTTSPLHREKRPRRTPTSATSTPPRTLSYTSIAGLASSEPTLRFPRPTGNKHLAHWISNSDPDIMHPTTDRSVDELSGIMESAYDIVGADLESTDEGNFTESMSASISSLDYHKMDDVVSLTGTEATYEEDEVDDTTASQFIEHIQANMIYSTETAIKDRSDSDEEDIDEGGDASQASLDYADSSLKTPSINTPEGSKIFVRQTILQTWVEGTRKFVNSAWREQERFRGVFVDTLCSALPGVICASLCGILIHIFFTPLEYPASPLIFTSLSTLTSTTTINLAPPASTTTTTVTTAAAMTLATGVALIPLSNPTESLFTSRRTTVSFTSQGKDSVLVHVGEDAKTAWARRSCLSITASREGQPAEISTTSVNEGILVQFPRREVHGMITMSVKATCRPKITKEVKVYFGKGIMVEAFEKGKQLAQEVSVAAQEAERRFNDVKESVVNSFDGSWSRALRYQSLFAREHLQKSEQTLRQQIFTASQQAASLTHDAVKNLNTQFMFTVQAVQVDLLEAQIKSKLWWLKLTGESEKYKSYEQKALSFLTEKQSQLLMAKKTETKQTSTLLSGWEWLQSQQDNFCNGQFGKWNPWPRQC</sequence>
<evidence type="ECO:0000256" key="1">
    <source>
        <dbReference type="SAM" id="MobiDB-lite"/>
    </source>
</evidence>
<name>A0A0A1TM92_9HYPO</name>
<feature type="compositionally biased region" description="Low complexity" evidence="1">
    <location>
        <begin position="19"/>
        <end position="30"/>
    </location>
</feature>
<dbReference type="HOGENOM" id="CLU_430823_0_0_1"/>
<dbReference type="EMBL" id="CDHN01000004">
    <property type="protein sequence ID" value="CEJ92088.1"/>
    <property type="molecule type" value="Genomic_DNA"/>
</dbReference>
<protein>
    <submittedName>
        <fullName evidence="2">Uncharacterized protein</fullName>
    </submittedName>
</protein>
<dbReference type="Proteomes" id="UP000039046">
    <property type="component" value="Unassembled WGS sequence"/>
</dbReference>